<dbReference type="GO" id="GO:0000146">
    <property type="term" value="F:microfilament motor activity"/>
    <property type="evidence" value="ECO:0007669"/>
    <property type="project" value="TreeGrafter"/>
</dbReference>
<dbReference type="Gene3D" id="1.20.58.530">
    <property type="match status" value="1"/>
</dbReference>
<evidence type="ECO:0000256" key="10">
    <source>
        <dbReference type="PROSITE-ProRule" id="PRU00782"/>
    </source>
</evidence>
<keyword evidence="3 10" id="KW-0067">ATP-binding</keyword>
<evidence type="ECO:0000259" key="14">
    <source>
        <dbReference type="PROSITE" id="PS51844"/>
    </source>
</evidence>
<dbReference type="Proteomes" id="UP001237642">
    <property type="component" value="Unassembled WGS sequence"/>
</dbReference>
<keyword evidence="1" id="KW-0677">Repeat</keyword>
<dbReference type="PROSITE" id="PS50096">
    <property type="entry name" value="IQ"/>
    <property type="match status" value="2"/>
</dbReference>
<feature type="domain" description="Myosin motor" evidence="13">
    <location>
        <begin position="194"/>
        <end position="863"/>
    </location>
</feature>
<feature type="binding site" evidence="10">
    <location>
        <begin position="285"/>
        <end position="292"/>
    </location>
    <ligand>
        <name>ATP</name>
        <dbReference type="ChEBI" id="CHEBI:30616"/>
    </ligand>
</feature>
<sequence>MNKVPSASRSSLEEMLDSLKERDEKESPKDLPPALPARPTSKARRPSVAKRSLANIFSEPNTSKKVKKREIKRTAGGSFGGMKSKEARLDESPYASVMLSDINFEEYVEPEKANAGFAVKSSPLPKFREPELNDNLGYFIKKKLRVWCQLKDGQWELGQIQSTSAKTASVLLGNGSLVTASTGELLPANPDILEGVDDLIQLSYLNEPSVLHNLHFRFTHDAFYSKAGVVLIAINPFKKLKLYGNDYVTAYRQKLMDSPHVYAIADTAYSEMIRDEVNQSLIISGESGAGKTETAKIAMQYLGALGGGSGGIEEKIFQTSTILEAFGNAKTSRNDNSSRFGKLTEIYFSAVGKICGAKIQTSSLPQSRVVQLAQGERSYHIFYQICAGASSALREKLNLKAASEYKYLNQSSRLVVDNVNDAEKFAQLMEALNMIHMSEEDQQHAFEMLAAVLWIGNISFRVAENETYAEVLANEACKKVAGLLGCSLEDLIVALSTHKIQAGKETVAKKLTLQQAIDTRDALAKFLYASLFGWLVEEINRSLVKGKRKTGRSISILDIYGFESFEKNSFEQFCINYANERLQQHFNRHLFKLQQEEYESDGIDWKKVEFEDNQECLDLFEKKPIGLISLLDEESNFPNGSDLTFANKLKAHLDDNPCFKGERGGAFTVRHYAGEVLYNTTGFLEKNRDPLQPDTIEMLLACSSQLPQLFASIMQNKTPKQPSHGVASESHKHSVGTKFKGQLFKLMQQLDNSTPHFIRCIKPNSKQLPGLYDKQLVLDQLRCCGVLEVVRISRSGYPTRITHQEFAERYGFLLSEFGVSQDPLSISASILQQFGVQPEMYQVGYTKLYFRIGQIGAIEDTRKQIFRGTLEVQKYFRRHLARRDFNELKKATITLQSFVRADIVKRQYSVMINLRQQVAKRLNDKLGAALQLQSNLARGNYDSSDSRDNQDLMNSTVKSNLNWPSAVQVLQKRVLEAEAVIRKQEQEKTALRVQVEQHESRLLEYQAKVREMEEMWEAKITSLQTSLAES</sequence>
<dbReference type="Pfam" id="PF25369">
    <property type="entry name" value="SH3_VIII-1_N"/>
    <property type="match status" value="1"/>
</dbReference>
<comment type="similarity">
    <text evidence="9">Belongs to the TRAFAC class myosin-kinesin ATPase superfamily. Myosin family. Plant myosin class VIII subfamily.</text>
</comment>
<dbReference type="Gene3D" id="1.20.5.190">
    <property type="match status" value="1"/>
</dbReference>
<keyword evidence="16" id="KW-1185">Reference proteome</keyword>
<keyword evidence="6 10" id="KW-0518">Myosin</keyword>
<dbReference type="SUPFAM" id="SSF52540">
    <property type="entry name" value="P-loop containing nucleoside triphosphate hydrolases"/>
    <property type="match status" value="1"/>
</dbReference>
<feature type="compositionally biased region" description="Polar residues" evidence="12">
    <location>
        <begin position="1"/>
        <end position="10"/>
    </location>
</feature>
<evidence type="ECO:0000256" key="6">
    <source>
        <dbReference type="ARBA" id="ARBA00023123"/>
    </source>
</evidence>
<dbReference type="Gene3D" id="1.20.120.720">
    <property type="entry name" value="Myosin VI head, motor domain, U50 subdomain"/>
    <property type="match status" value="1"/>
</dbReference>
<dbReference type="InterPro" id="IPR036022">
    <property type="entry name" value="MYSc_Myo8"/>
</dbReference>
<gene>
    <name evidence="15" type="ORF">POM88_010311</name>
</gene>
<evidence type="ECO:0000313" key="16">
    <source>
        <dbReference type="Proteomes" id="UP001237642"/>
    </source>
</evidence>
<dbReference type="InterPro" id="IPR001609">
    <property type="entry name" value="Myosin_head_motor_dom-like"/>
</dbReference>
<dbReference type="PANTHER" id="PTHR13140:SF706">
    <property type="entry name" value="DILUTE CLASS UNCONVENTIONAL MYOSIN, ISOFORM C"/>
    <property type="match status" value="1"/>
</dbReference>
<dbReference type="PROSITE" id="PS51844">
    <property type="entry name" value="SH3_LIKE"/>
    <property type="match status" value="1"/>
</dbReference>
<dbReference type="AlphaFoldDB" id="A0AAD8IW93"/>
<reference evidence="15" key="1">
    <citation type="submission" date="2023-02" db="EMBL/GenBank/DDBJ databases">
        <title>Genome of toxic invasive species Heracleum sosnowskyi carries increased number of genes despite the absence of recent whole-genome duplications.</title>
        <authorList>
            <person name="Schelkunov M."/>
            <person name="Shtratnikova V."/>
            <person name="Makarenko M."/>
            <person name="Klepikova A."/>
            <person name="Omelchenko D."/>
            <person name="Novikova G."/>
            <person name="Obukhova E."/>
            <person name="Bogdanov V."/>
            <person name="Penin A."/>
            <person name="Logacheva M."/>
        </authorList>
    </citation>
    <scope>NUCLEOTIDE SEQUENCE</scope>
    <source>
        <strain evidence="15">Hsosn_3</strain>
        <tissue evidence="15">Leaf</tissue>
    </source>
</reference>
<keyword evidence="2 10" id="KW-0547">Nucleotide-binding</keyword>
<feature type="coiled-coil region" evidence="11">
    <location>
        <begin position="967"/>
        <end position="1015"/>
    </location>
</feature>
<dbReference type="PANTHER" id="PTHR13140">
    <property type="entry name" value="MYOSIN"/>
    <property type="match status" value="1"/>
</dbReference>
<dbReference type="InterPro" id="IPR036961">
    <property type="entry name" value="Kinesin_motor_dom_sf"/>
</dbReference>
<feature type="region of interest" description="Actin-binding" evidence="10">
    <location>
        <begin position="743"/>
        <end position="765"/>
    </location>
</feature>
<dbReference type="FunFam" id="1.20.58.530:FF:000013">
    <property type="entry name" value="Unconventional myosin-XIX"/>
    <property type="match status" value="1"/>
</dbReference>
<feature type="domain" description="Myosin N-terminal SH3-like" evidence="14">
    <location>
        <begin position="141"/>
        <end position="190"/>
    </location>
</feature>
<evidence type="ECO:0000256" key="8">
    <source>
        <dbReference type="ARBA" id="ARBA00023203"/>
    </source>
</evidence>
<dbReference type="InterPro" id="IPR004009">
    <property type="entry name" value="SH3_Myosin"/>
</dbReference>
<evidence type="ECO:0000313" key="15">
    <source>
        <dbReference type="EMBL" id="KAK1391255.1"/>
    </source>
</evidence>
<feature type="compositionally biased region" description="Basic and acidic residues" evidence="12">
    <location>
        <begin position="17"/>
        <end position="29"/>
    </location>
</feature>
<dbReference type="Pfam" id="PF00063">
    <property type="entry name" value="Myosin_head"/>
    <property type="match status" value="1"/>
</dbReference>
<dbReference type="PROSITE" id="PS51456">
    <property type="entry name" value="MYOSIN_MOTOR"/>
    <property type="match status" value="1"/>
</dbReference>
<dbReference type="Gene3D" id="3.40.850.10">
    <property type="entry name" value="Kinesin motor domain"/>
    <property type="match status" value="1"/>
</dbReference>
<dbReference type="Gene3D" id="1.10.10.820">
    <property type="match status" value="1"/>
</dbReference>
<protein>
    <submittedName>
        <fullName evidence="15">Myosin-2</fullName>
    </submittedName>
</protein>
<keyword evidence="7 10" id="KW-0505">Motor protein</keyword>
<dbReference type="InterPro" id="IPR027417">
    <property type="entry name" value="P-loop_NTPase"/>
</dbReference>
<name>A0AAD8IW93_9APIA</name>
<dbReference type="GO" id="GO:0016459">
    <property type="term" value="C:myosin complex"/>
    <property type="evidence" value="ECO:0007669"/>
    <property type="project" value="UniProtKB-KW"/>
</dbReference>
<evidence type="ECO:0000256" key="7">
    <source>
        <dbReference type="ARBA" id="ARBA00023175"/>
    </source>
</evidence>
<dbReference type="GO" id="GO:0016020">
    <property type="term" value="C:membrane"/>
    <property type="evidence" value="ECO:0007669"/>
    <property type="project" value="TreeGrafter"/>
</dbReference>
<evidence type="ECO:0000256" key="5">
    <source>
        <dbReference type="ARBA" id="ARBA00023054"/>
    </source>
</evidence>
<evidence type="ECO:0000256" key="4">
    <source>
        <dbReference type="ARBA" id="ARBA00022860"/>
    </source>
</evidence>
<dbReference type="CDD" id="cd01383">
    <property type="entry name" value="MYSc_Myo8"/>
    <property type="match status" value="1"/>
</dbReference>
<dbReference type="GO" id="GO:0005524">
    <property type="term" value="F:ATP binding"/>
    <property type="evidence" value="ECO:0007669"/>
    <property type="project" value="UniProtKB-UniRule"/>
</dbReference>
<accession>A0AAD8IW93</accession>
<dbReference type="Pfam" id="PF00612">
    <property type="entry name" value="IQ"/>
    <property type="match status" value="1"/>
</dbReference>
<dbReference type="FunFam" id="1.10.10.820:FF:000001">
    <property type="entry name" value="Myosin heavy chain"/>
    <property type="match status" value="1"/>
</dbReference>
<evidence type="ECO:0000256" key="9">
    <source>
        <dbReference type="ARBA" id="ARBA00060862"/>
    </source>
</evidence>
<evidence type="ECO:0000256" key="12">
    <source>
        <dbReference type="SAM" id="MobiDB-lite"/>
    </source>
</evidence>
<comment type="caution">
    <text evidence="15">The sequence shown here is derived from an EMBL/GenBank/DDBJ whole genome shotgun (WGS) entry which is preliminary data.</text>
</comment>
<evidence type="ECO:0000256" key="1">
    <source>
        <dbReference type="ARBA" id="ARBA00022737"/>
    </source>
</evidence>
<dbReference type="GO" id="GO:0051015">
    <property type="term" value="F:actin filament binding"/>
    <property type="evidence" value="ECO:0007669"/>
    <property type="project" value="TreeGrafter"/>
</dbReference>
<dbReference type="Gene3D" id="6.20.240.20">
    <property type="match status" value="1"/>
</dbReference>
<dbReference type="GO" id="GO:0030048">
    <property type="term" value="P:actin filament-based movement"/>
    <property type="evidence" value="ECO:0007669"/>
    <property type="project" value="UniProtKB-ARBA"/>
</dbReference>
<dbReference type="PRINTS" id="PR00193">
    <property type="entry name" value="MYOSINHEAVY"/>
</dbReference>
<evidence type="ECO:0000256" key="3">
    <source>
        <dbReference type="ARBA" id="ARBA00022840"/>
    </source>
</evidence>
<evidence type="ECO:0000256" key="2">
    <source>
        <dbReference type="ARBA" id="ARBA00022741"/>
    </source>
</evidence>
<keyword evidence="8 10" id="KW-0009">Actin-binding</keyword>
<dbReference type="EMBL" id="JAUIZM010000003">
    <property type="protein sequence ID" value="KAK1391255.1"/>
    <property type="molecule type" value="Genomic_DNA"/>
</dbReference>
<dbReference type="GO" id="GO:0005737">
    <property type="term" value="C:cytoplasm"/>
    <property type="evidence" value="ECO:0007669"/>
    <property type="project" value="TreeGrafter"/>
</dbReference>
<dbReference type="InterPro" id="IPR057535">
    <property type="entry name" value="MYO1-3_N_SH3"/>
</dbReference>
<proteinExistence type="inferred from homology"/>
<dbReference type="InterPro" id="IPR000048">
    <property type="entry name" value="IQ_motif_EF-hand-BS"/>
</dbReference>
<organism evidence="15 16">
    <name type="scientific">Heracleum sosnowskyi</name>
    <dbReference type="NCBI Taxonomy" id="360622"/>
    <lineage>
        <taxon>Eukaryota</taxon>
        <taxon>Viridiplantae</taxon>
        <taxon>Streptophyta</taxon>
        <taxon>Embryophyta</taxon>
        <taxon>Tracheophyta</taxon>
        <taxon>Spermatophyta</taxon>
        <taxon>Magnoliopsida</taxon>
        <taxon>eudicotyledons</taxon>
        <taxon>Gunneridae</taxon>
        <taxon>Pentapetalae</taxon>
        <taxon>asterids</taxon>
        <taxon>campanulids</taxon>
        <taxon>Apiales</taxon>
        <taxon>Apiaceae</taxon>
        <taxon>Apioideae</taxon>
        <taxon>apioid superclade</taxon>
        <taxon>Tordylieae</taxon>
        <taxon>Tordyliinae</taxon>
        <taxon>Heracleum</taxon>
    </lineage>
</organism>
<dbReference type="GO" id="GO:0005516">
    <property type="term" value="F:calmodulin binding"/>
    <property type="evidence" value="ECO:0007669"/>
    <property type="project" value="UniProtKB-KW"/>
</dbReference>
<dbReference type="GO" id="GO:0007015">
    <property type="term" value="P:actin filament organization"/>
    <property type="evidence" value="ECO:0007669"/>
    <property type="project" value="TreeGrafter"/>
</dbReference>
<keyword evidence="4" id="KW-0112">Calmodulin-binding</keyword>
<reference evidence="15" key="2">
    <citation type="submission" date="2023-05" db="EMBL/GenBank/DDBJ databases">
        <authorList>
            <person name="Schelkunov M.I."/>
        </authorList>
    </citation>
    <scope>NUCLEOTIDE SEQUENCE</scope>
    <source>
        <strain evidence="15">Hsosn_3</strain>
        <tissue evidence="15">Leaf</tissue>
    </source>
</reference>
<evidence type="ECO:0000256" key="11">
    <source>
        <dbReference type="SAM" id="Coils"/>
    </source>
</evidence>
<evidence type="ECO:0000259" key="13">
    <source>
        <dbReference type="PROSITE" id="PS51456"/>
    </source>
</evidence>
<keyword evidence="5 11" id="KW-0175">Coiled coil</keyword>
<dbReference type="SMART" id="SM00242">
    <property type="entry name" value="MYSc"/>
    <property type="match status" value="1"/>
</dbReference>
<feature type="region of interest" description="Disordered" evidence="12">
    <location>
        <begin position="1"/>
        <end position="70"/>
    </location>
</feature>